<name>A0A8H6ADP2_PETAA</name>
<keyword evidence="2" id="KW-1185">Reference proteome</keyword>
<dbReference type="SUPFAM" id="SSF52540">
    <property type="entry name" value="P-loop containing nucleoside triphosphate hydrolases"/>
    <property type="match status" value="1"/>
</dbReference>
<dbReference type="Proteomes" id="UP000541154">
    <property type="component" value="Unassembled WGS sequence"/>
</dbReference>
<evidence type="ECO:0008006" key="3">
    <source>
        <dbReference type="Google" id="ProtNLM"/>
    </source>
</evidence>
<dbReference type="AlphaFoldDB" id="A0A8H6ADP2"/>
<comment type="caution">
    <text evidence="1">The sequence shown here is derived from an EMBL/GenBank/DDBJ whole genome shotgun (WGS) entry which is preliminary data.</text>
</comment>
<organism evidence="1 2">
    <name type="scientific">Petromyces alliaceus</name>
    <name type="common">Aspergillus alliaceus</name>
    <dbReference type="NCBI Taxonomy" id="209559"/>
    <lineage>
        <taxon>Eukaryota</taxon>
        <taxon>Fungi</taxon>
        <taxon>Dikarya</taxon>
        <taxon>Ascomycota</taxon>
        <taxon>Pezizomycotina</taxon>
        <taxon>Eurotiomycetes</taxon>
        <taxon>Eurotiomycetidae</taxon>
        <taxon>Eurotiales</taxon>
        <taxon>Aspergillaceae</taxon>
        <taxon>Aspergillus</taxon>
        <taxon>Aspergillus subgen. Circumdati</taxon>
    </lineage>
</organism>
<sequence length="264" mass="30216">MDPRKYVLNMANLRKLVLLTSWLSFQYLEHGLYVSRIQEACEKIQRATLGATFAHAIVTKMKYQCNQNSLYQDIKEIEGRRQTWVLKFLLTGSPKMRAMLPILCDHVIVHGEKAMVWTHFPAEQIYVVTILTEANIDADVFHAGVSRDEGINLIERYTQKHDECMVLVSEYNVNTAGLNLQSSCRNVHLLSVGLFKSVVNQAIGRVSRLGQERITFVYEYRPGKSFDQVLVHRSEIKALPGLIVDLGEDFDFSSISQGDRQMYN</sequence>
<evidence type="ECO:0000313" key="2">
    <source>
        <dbReference type="Proteomes" id="UP000541154"/>
    </source>
</evidence>
<protein>
    <recommendedName>
        <fullName evidence="3">Helicase C-terminal domain-containing protein</fullName>
    </recommendedName>
</protein>
<evidence type="ECO:0000313" key="1">
    <source>
        <dbReference type="EMBL" id="KAF5864874.1"/>
    </source>
</evidence>
<dbReference type="EMBL" id="SPNV01000027">
    <property type="protein sequence ID" value="KAF5864874.1"/>
    <property type="molecule type" value="Genomic_DNA"/>
</dbReference>
<reference evidence="1 2" key="1">
    <citation type="submission" date="2019-04" db="EMBL/GenBank/DDBJ databases">
        <title>Aspergillus burnettii sp. nov., novel species from soil in southeast Queensland.</title>
        <authorList>
            <person name="Gilchrist C.L.M."/>
            <person name="Pitt J.I."/>
            <person name="Lange L."/>
            <person name="Lacey H.J."/>
            <person name="Vuong D."/>
            <person name="Midgley D.J."/>
            <person name="Greenfield P."/>
            <person name="Bradbury M."/>
            <person name="Lacey E."/>
            <person name="Busk P.K."/>
            <person name="Pilgaard B."/>
            <person name="Chooi Y.H."/>
            <person name="Piggott A.M."/>
        </authorList>
    </citation>
    <scope>NUCLEOTIDE SEQUENCE [LARGE SCALE GENOMIC DNA]</scope>
    <source>
        <strain evidence="1 2">FRR 5400</strain>
    </source>
</reference>
<proteinExistence type="predicted"/>
<dbReference type="Gene3D" id="3.40.50.300">
    <property type="entry name" value="P-loop containing nucleotide triphosphate hydrolases"/>
    <property type="match status" value="1"/>
</dbReference>
<gene>
    <name evidence="1" type="ORF">ETB97_006100</name>
</gene>
<dbReference type="InterPro" id="IPR027417">
    <property type="entry name" value="P-loop_NTPase"/>
</dbReference>
<accession>A0A8H6ADP2</accession>